<evidence type="ECO:0000256" key="9">
    <source>
        <dbReference type="RuleBase" id="RU000461"/>
    </source>
</evidence>
<evidence type="ECO:0000256" key="3">
    <source>
        <dbReference type="ARBA" id="ARBA00022617"/>
    </source>
</evidence>
<evidence type="ECO:0000256" key="5">
    <source>
        <dbReference type="ARBA" id="ARBA00023002"/>
    </source>
</evidence>
<evidence type="ECO:0000256" key="1">
    <source>
        <dbReference type="ARBA" id="ARBA00001971"/>
    </source>
</evidence>
<dbReference type="GO" id="GO:0044550">
    <property type="term" value="P:secondary metabolite biosynthetic process"/>
    <property type="evidence" value="ECO:0007669"/>
    <property type="project" value="UniProtKB-ARBA"/>
</dbReference>
<dbReference type="PANTHER" id="PTHR24305">
    <property type="entry name" value="CYTOCHROME P450"/>
    <property type="match status" value="1"/>
</dbReference>
<keyword evidence="6 8" id="KW-0408">Iron</keyword>
<evidence type="ECO:0000256" key="2">
    <source>
        <dbReference type="ARBA" id="ARBA00010617"/>
    </source>
</evidence>
<keyword evidence="11" id="KW-1185">Reference proteome</keyword>
<dbReference type="InterPro" id="IPR017972">
    <property type="entry name" value="Cyt_P450_CS"/>
</dbReference>
<comment type="cofactor">
    <cofactor evidence="1 8">
        <name>heme</name>
        <dbReference type="ChEBI" id="CHEBI:30413"/>
    </cofactor>
</comment>
<comment type="caution">
    <text evidence="10">The sequence shown here is derived from an EMBL/GenBank/DDBJ whole genome shotgun (WGS) entry which is preliminary data.</text>
</comment>
<protein>
    <recommendedName>
        <fullName evidence="12">Cytochrome P450</fullName>
    </recommendedName>
</protein>
<dbReference type="InterPro" id="IPR001128">
    <property type="entry name" value="Cyt_P450"/>
</dbReference>
<evidence type="ECO:0000256" key="7">
    <source>
        <dbReference type="ARBA" id="ARBA00023033"/>
    </source>
</evidence>
<dbReference type="InterPro" id="IPR036396">
    <property type="entry name" value="Cyt_P450_sf"/>
</dbReference>
<dbReference type="InterPro" id="IPR002401">
    <property type="entry name" value="Cyt_P450_E_grp-I"/>
</dbReference>
<comment type="similarity">
    <text evidence="2 9">Belongs to the cytochrome P450 family.</text>
</comment>
<keyword evidence="3 8" id="KW-0349">Heme</keyword>
<dbReference type="Gene3D" id="1.10.630.10">
    <property type="entry name" value="Cytochrome P450"/>
    <property type="match status" value="1"/>
</dbReference>
<dbReference type="GO" id="GO:0020037">
    <property type="term" value="F:heme binding"/>
    <property type="evidence" value="ECO:0007669"/>
    <property type="project" value="InterPro"/>
</dbReference>
<accession>A0A3D8RKT6</accession>
<dbReference type="EMBL" id="PVWQ01000008">
    <property type="protein sequence ID" value="RDW74643.1"/>
    <property type="molecule type" value="Genomic_DNA"/>
</dbReference>
<keyword evidence="7 9" id="KW-0503">Monooxygenase</keyword>
<dbReference type="PANTHER" id="PTHR24305:SF230">
    <property type="entry name" value="P450, PUTATIVE (EUROFUNG)-RELATED"/>
    <property type="match status" value="1"/>
</dbReference>
<dbReference type="AlphaFoldDB" id="A0A3D8RKT6"/>
<keyword evidence="5 9" id="KW-0560">Oxidoreductase</keyword>
<evidence type="ECO:0000256" key="4">
    <source>
        <dbReference type="ARBA" id="ARBA00022723"/>
    </source>
</evidence>
<dbReference type="GO" id="GO:0004497">
    <property type="term" value="F:monooxygenase activity"/>
    <property type="evidence" value="ECO:0007669"/>
    <property type="project" value="UniProtKB-KW"/>
</dbReference>
<reference evidence="10 11" key="1">
    <citation type="journal article" date="2018" name="IMA Fungus">
        <title>IMA Genome-F 9: Draft genome sequence of Annulohypoxylon stygium, Aspergillus mulundensis, Berkeleyomyces basicola (syn. Thielaviopsis basicola), Ceratocystis smalleyi, two Cercospora beticola strains, Coleophoma cylindrospora, Fusarium fracticaudum, Phialophora cf. hyalina, and Morchella septimelata.</title>
        <authorList>
            <person name="Wingfield B.D."/>
            <person name="Bills G.F."/>
            <person name="Dong Y."/>
            <person name="Huang W."/>
            <person name="Nel W.J."/>
            <person name="Swalarsk-Parry B.S."/>
            <person name="Vaghefi N."/>
            <person name="Wilken P.M."/>
            <person name="An Z."/>
            <person name="de Beer Z.W."/>
            <person name="De Vos L."/>
            <person name="Chen L."/>
            <person name="Duong T.A."/>
            <person name="Gao Y."/>
            <person name="Hammerbacher A."/>
            <person name="Kikkert J.R."/>
            <person name="Li Y."/>
            <person name="Li H."/>
            <person name="Li K."/>
            <person name="Li Q."/>
            <person name="Liu X."/>
            <person name="Ma X."/>
            <person name="Naidoo K."/>
            <person name="Pethybridge S.J."/>
            <person name="Sun J."/>
            <person name="Steenkamp E.T."/>
            <person name="van der Nest M.A."/>
            <person name="van Wyk S."/>
            <person name="Wingfield M.J."/>
            <person name="Xiong C."/>
            <person name="Yue Q."/>
            <person name="Zhang X."/>
        </authorList>
    </citation>
    <scope>NUCLEOTIDE SEQUENCE [LARGE SCALE GENOMIC DNA]</scope>
    <source>
        <strain evidence="10 11">DSM 5745</strain>
    </source>
</reference>
<evidence type="ECO:0000256" key="8">
    <source>
        <dbReference type="PIRSR" id="PIRSR602401-1"/>
    </source>
</evidence>
<dbReference type="GO" id="GO:0016705">
    <property type="term" value="F:oxidoreductase activity, acting on paired donors, with incorporation or reduction of molecular oxygen"/>
    <property type="evidence" value="ECO:0007669"/>
    <property type="project" value="InterPro"/>
</dbReference>
<evidence type="ECO:0008006" key="12">
    <source>
        <dbReference type="Google" id="ProtNLM"/>
    </source>
</evidence>
<evidence type="ECO:0000256" key="6">
    <source>
        <dbReference type="ARBA" id="ARBA00023004"/>
    </source>
</evidence>
<sequence>MPSTLLLWSLAAIPLYIALVATKYLLLHPLRYIPGPKLWTIFPALRYISWVRGTFDIEMRRFHAQYGPAVRFSRDEVSFITPDAWKDIYGNGSTPQQKHAQLPKVLHSAQSREAVTSADDAEHSRYRRTLSHAFSAKALADQEPLMQSYVDKLISRLRGVAESNRSEDMAKWYNLTTFDLIGDLAFGQSFGGLDSSEYHHWVRTIFDVFKTGPIMFVFDAYPLLKPVVSALVPRRLTEARKKQTEHSRITVQKRLQKGSYNRSDFMDAMLRSRSRGEDDKDAMTKPLTDSEIVANSNILIIAGSETTATLLSGATYWILRTPGVLEKVVREVRKVMVNESDITVLKASADLPYMLACFEEAFRLYPPVPTGLQRWTVEPINISGYEIPPRTKVSVHQSAAYISPLNFHKPNQFIPERWLPAAKEDPSSPFYNDNRAILQPFSVGPRNCLGRNLAFAEMRVILARVLWNFDLELCEESSNWVDQKSYVLWEKPGLMCRLKVRAN</sequence>
<dbReference type="Pfam" id="PF00067">
    <property type="entry name" value="p450"/>
    <property type="match status" value="1"/>
</dbReference>
<proteinExistence type="inferred from homology"/>
<dbReference type="InterPro" id="IPR050121">
    <property type="entry name" value="Cytochrome_P450_monoxygenase"/>
</dbReference>
<dbReference type="PRINTS" id="PR00463">
    <property type="entry name" value="EP450I"/>
</dbReference>
<evidence type="ECO:0000313" key="10">
    <source>
        <dbReference type="EMBL" id="RDW74643.1"/>
    </source>
</evidence>
<dbReference type="Proteomes" id="UP000256690">
    <property type="component" value="Unassembled WGS sequence"/>
</dbReference>
<dbReference type="RefSeq" id="XP_026602411.1">
    <property type="nucleotide sequence ID" value="XM_026749321.1"/>
</dbReference>
<dbReference type="CDD" id="cd11058">
    <property type="entry name" value="CYP60B-like"/>
    <property type="match status" value="1"/>
</dbReference>
<organism evidence="10 11">
    <name type="scientific">Aspergillus mulundensis</name>
    <dbReference type="NCBI Taxonomy" id="1810919"/>
    <lineage>
        <taxon>Eukaryota</taxon>
        <taxon>Fungi</taxon>
        <taxon>Dikarya</taxon>
        <taxon>Ascomycota</taxon>
        <taxon>Pezizomycotina</taxon>
        <taxon>Eurotiomycetes</taxon>
        <taxon>Eurotiomycetidae</taxon>
        <taxon>Eurotiales</taxon>
        <taxon>Aspergillaceae</taxon>
        <taxon>Aspergillus</taxon>
        <taxon>Aspergillus subgen. Nidulantes</taxon>
    </lineage>
</organism>
<dbReference type="OrthoDB" id="1470350at2759"/>
<dbReference type="PRINTS" id="PR00385">
    <property type="entry name" value="P450"/>
</dbReference>
<dbReference type="GO" id="GO:0005506">
    <property type="term" value="F:iron ion binding"/>
    <property type="evidence" value="ECO:0007669"/>
    <property type="project" value="InterPro"/>
</dbReference>
<gene>
    <name evidence="10" type="ORF">DSM5745_07305</name>
</gene>
<dbReference type="STRING" id="1810919.A0A3D8RKT6"/>
<dbReference type="SUPFAM" id="SSF48264">
    <property type="entry name" value="Cytochrome P450"/>
    <property type="match status" value="1"/>
</dbReference>
<dbReference type="GeneID" id="38117675"/>
<name>A0A3D8RKT6_9EURO</name>
<evidence type="ECO:0000313" key="11">
    <source>
        <dbReference type="Proteomes" id="UP000256690"/>
    </source>
</evidence>
<dbReference type="PROSITE" id="PS00086">
    <property type="entry name" value="CYTOCHROME_P450"/>
    <property type="match status" value="1"/>
</dbReference>
<feature type="binding site" description="axial binding residue" evidence="8">
    <location>
        <position position="448"/>
    </location>
    <ligand>
        <name>heme</name>
        <dbReference type="ChEBI" id="CHEBI:30413"/>
    </ligand>
    <ligandPart>
        <name>Fe</name>
        <dbReference type="ChEBI" id="CHEBI:18248"/>
    </ligandPart>
</feature>
<keyword evidence="4 8" id="KW-0479">Metal-binding</keyword>